<gene>
    <name evidence="8" type="primary">LOC100373682</name>
</gene>
<evidence type="ECO:0000256" key="5">
    <source>
        <dbReference type="SAM" id="MobiDB-lite"/>
    </source>
</evidence>
<dbReference type="RefSeq" id="XP_006821514.1">
    <property type="nucleotide sequence ID" value="XM_006821451.1"/>
</dbReference>
<dbReference type="Gene3D" id="6.10.250.980">
    <property type="match status" value="1"/>
</dbReference>
<evidence type="ECO:0000256" key="3">
    <source>
        <dbReference type="ARBA" id="ARBA00023163"/>
    </source>
</evidence>
<name>A0ABM0MNC3_SACKO</name>
<keyword evidence="3" id="KW-0804">Transcription</keyword>
<evidence type="ECO:0000259" key="6">
    <source>
        <dbReference type="PROSITE" id="PS51054"/>
    </source>
</evidence>
<dbReference type="InterPro" id="IPR003650">
    <property type="entry name" value="Orange_dom"/>
</dbReference>
<dbReference type="GeneID" id="100373682"/>
<protein>
    <submittedName>
        <fullName evidence="8">Hairy/enhancer-of-split related with YRPW motif protein 2-like isoform X2</fullName>
    </submittedName>
</protein>
<comment type="subcellular location">
    <subcellularLocation>
        <location evidence="1">Nucleus</location>
    </subcellularLocation>
</comment>
<dbReference type="InterPro" id="IPR050370">
    <property type="entry name" value="HES_HEY"/>
</dbReference>
<feature type="domain" description="Orange" evidence="6">
    <location>
        <begin position="120"/>
        <end position="154"/>
    </location>
</feature>
<keyword evidence="4" id="KW-0539">Nucleus</keyword>
<reference evidence="8" key="1">
    <citation type="submission" date="2025-08" db="UniProtKB">
        <authorList>
            <consortium name="RefSeq"/>
        </authorList>
    </citation>
    <scope>IDENTIFICATION</scope>
    <source>
        <tissue evidence="8">Testes</tissue>
    </source>
</reference>
<sequence>MKTIPEDNIFNDFYLQGMMAVLQPVLVFTKAVYSVPQWRAERFLVSSQTIRTIRGMKNDKVDLLQMTIEYLKSFQPSLDFECSSGNHSEKENDDSNAGYPSSHKVKVSSPHQLSPTDVMMSGFKECAEEAIRYLIEEEHLPPDHPLVVRLSNHLKKVQTSFEFNAIMEHADIFSSRMDAPVMTSAPEMTHSRCFPSPDHHHTPSIVRGAPNTRTLPATSYGELRIDTGPVYTSSMSSHQQREHIIGRIPGIPPPQLGSACISPTATGTVSGTSVTPSASLTPLFAYVPRYAYSSVPPVYLASPPIITSPSAPQIHSSQSAAPLTAGNHSPYVMAYLSQNTQ</sequence>
<dbReference type="Pfam" id="PF07527">
    <property type="entry name" value="Hairy_orange"/>
    <property type="match status" value="1"/>
</dbReference>
<dbReference type="Proteomes" id="UP000694865">
    <property type="component" value="Unplaced"/>
</dbReference>
<proteinExistence type="predicted"/>
<dbReference type="SUPFAM" id="SSF158457">
    <property type="entry name" value="Orange domain-like"/>
    <property type="match status" value="1"/>
</dbReference>
<dbReference type="PANTHER" id="PTHR10985">
    <property type="entry name" value="BASIC HELIX-LOOP-HELIX TRANSCRIPTION FACTOR, HES-RELATED"/>
    <property type="match status" value="1"/>
</dbReference>
<evidence type="ECO:0000313" key="8">
    <source>
        <dbReference type="RefSeq" id="XP_006821514.1"/>
    </source>
</evidence>
<feature type="region of interest" description="Disordered" evidence="5">
    <location>
        <begin position="82"/>
        <end position="112"/>
    </location>
</feature>
<keyword evidence="7" id="KW-1185">Reference proteome</keyword>
<evidence type="ECO:0000256" key="2">
    <source>
        <dbReference type="ARBA" id="ARBA00023015"/>
    </source>
</evidence>
<organism evidence="7 8">
    <name type="scientific">Saccoglossus kowalevskii</name>
    <name type="common">Acorn worm</name>
    <dbReference type="NCBI Taxonomy" id="10224"/>
    <lineage>
        <taxon>Eukaryota</taxon>
        <taxon>Metazoa</taxon>
        <taxon>Hemichordata</taxon>
        <taxon>Enteropneusta</taxon>
        <taxon>Harrimaniidae</taxon>
        <taxon>Saccoglossus</taxon>
    </lineage>
</organism>
<keyword evidence="2" id="KW-0805">Transcription regulation</keyword>
<evidence type="ECO:0000256" key="4">
    <source>
        <dbReference type="ARBA" id="ARBA00023242"/>
    </source>
</evidence>
<evidence type="ECO:0000313" key="7">
    <source>
        <dbReference type="Proteomes" id="UP000694865"/>
    </source>
</evidence>
<accession>A0ABM0MNC3</accession>
<evidence type="ECO:0000256" key="1">
    <source>
        <dbReference type="ARBA" id="ARBA00004123"/>
    </source>
</evidence>
<dbReference type="PROSITE" id="PS51054">
    <property type="entry name" value="ORANGE"/>
    <property type="match status" value="1"/>
</dbReference>